<dbReference type="Proteomes" id="UP000603453">
    <property type="component" value="Unassembled WGS sequence"/>
</dbReference>
<evidence type="ECO:0000259" key="2">
    <source>
        <dbReference type="PROSITE" id="PS50053"/>
    </source>
</evidence>
<dbReference type="SMART" id="SM00213">
    <property type="entry name" value="UBQ"/>
    <property type="match status" value="2"/>
</dbReference>
<dbReference type="CDD" id="cd17039">
    <property type="entry name" value="Ubl_ubiquitin_like"/>
    <property type="match status" value="1"/>
</dbReference>
<comment type="caution">
    <text evidence="3">The sequence shown here is derived from an EMBL/GenBank/DDBJ whole genome shotgun (WGS) entry which is preliminary data.</text>
</comment>
<dbReference type="InterPro" id="IPR029071">
    <property type="entry name" value="Ubiquitin-like_domsf"/>
</dbReference>
<gene>
    <name evidence="3" type="ORF">INT47_000824</name>
</gene>
<protein>
    <recommendedName>
        <fullName evidence="2">Ubiquitin-like domain-containing protein</fullName>
    </recommendedName>
</protein>
<organism evidence="3 4">
    <name type="scientific">Mucor saturninus</name>
    <dbReference type="NCBI Taxonomy" id="64648"/>
    <lineage>
        <taxon>Eukaryota</taxon>
        <taxon>Fungi</taxon>
        <taxon>Fungi incertae sedis</taxon>
        <taxon>Mucoromycota</taxon>
        <taxon>Mucoromycotina</taxon>
        <taxon>Mucoromycetes</taxon>
        <taxon>Mucorales</taxon>
        <taxon>Mucorineae</taxon>
        <taxon>Mucoraceae</taxon>
        <taxon>Mucor</taxon>
    </lineage>
</organism>
<reference evidence="3" key="1">
    <citation type="submission" date="2020-12" db="EMBL/GenBank/DDBJ databases">
        <title>Metabolic potential, ecology and presence of endohyphal bacteria is reflected in genomic diversity of Mucoromycotina.</title>
        <authorList>
            <person name="Muszewska A."/>
            <person name="Okrasinska A."/>
            <person name="Steczkiewicz K."/>
            <person name="Drgas O."/>
            <person name="Orlowska M."/>
            <person name="Perlinska-Lenart U."/>
            <person name="Aleksandrzak-Piekarczyk T."/>
            <person name="Szatraj K."/>
            <person name="Zielenkiewicz U."/>
            <person name="Pilsyk S."/>
            <person name="Malc E."/>
            <person name="Mieczkowski P."/>
            <person name="Kruszewska J.S."/>
            <person name="Biernat P."/>
            <person name="Pawlowska J."/>
        </authorList>
    </citation>
    <scope>NUCLEOTIDE SEQUENCE</scope>
    <source>
        <strain evidence="3">WA0000017839</strain>
    </source>
</reference>
<dbReference type="EMBL" id="JAEPRD010000001">
    <property type="protein sequence ID" value="KAG2214268.1"/>
    <property type="molecule type" value="Genomic_DNA"/>
</dbReference>
<name>A0A8H7VF78_9FUNG</name>
<dbReference type="InterPro" id="IPR019956">
    <property type="entry name" value="Ubiquitin_dom"/>
</dbReference>
<dbReference type="SUPFAM" id="SSF54236">
    <property type="entry name" value="Ubiquitin-like"/>
    <property type="match status" value="2"/>
</dbReference>
<evidence type="ECO:0000256" key="1">
    <source>
        <dbReference type="SAM" id="MobiDB-lite"/>
    </source>
</evidence>
<keyword evidence="4" id="KW-1185">Reference proteome</keyword>
<dbReference type="Gene3D" id="3.10.20.90">
    <property type="entry name" value="Phosphatidylinositol 3-kinase Catalytic Subunit, Chain A, domain 1"/>
    <property type="match status" value="2"/>
</dbReference>
<proteinExistence type="predicted"/>
<dbReference type="Pfam" id="PF00240">
    <property type="entry name" value="ubiquitin"/>
    <property type="match status" value="2"/>
</dbReference>
<sequence length="265" mass="30201">MNINIRIVPDGFLCKLAVDPCYTILSIKKKVESFYGIPRDKQILVYESAILNDNDFLEDYDIQEDNTIRLVAEGLGSQFLKIEIKTLTGAIIEMQVKSFYLVEDLKLMLMAKSGIPPLQQRLICAGRQMEAGKNLASYRIETGSSIHLNKRPVKGKYETWKQVVDFKKKASKDGGHNKSLHFEGTIETDGVGVSIIKQNTTTDRKTPNSKTVIRKQGTKQDDDFEASPIEKLDQAYLKKTIGRCVLIDPDRRDLISYERNVYYRK</sequence>
<accession>A0A8H7VF78</accession>
<feature type="domain" description="Ubiquitin-like" evidence="2">
    <location>
        <begin position="1"/>
        <end position="77"/>
    </location>
</feature>
<dbReference type="PRINTS" id="PR00348">
    <property type="entry name" value="UBIQUITIN"/>
</dbReference>
<dbReference type="OrthoDB" id="428577at2759"/>
<dbReference type="InterPro" id="IPR050158">
    <property type="entry name" value="Ubiquitin_ubiquitin-like"/>
</dbReference>
<dbReference type="InterPro" id="IPR000626">
    <property type="entry name" value="Ubiquitin-like_dom"/>
</dbReference>
<feature type="domain" description="Ubiquitin-like" evidence="2">
    <location>
        <begin position="80"/>
        <end position="155"/>
    </location>
</feature>
<dbReference type="AlphaFoldDB" id="A0A8H7VF78"/>
<evidence type="ECO:0000313" key="3">
    <source>
        <dbReference type="EMBL" id="KAG2214268.1"/>
    </source>
</evidence>
<dbReference type="PANTHER" id="PTHR10666">
    <property type="entry name" value="UBIQUITIN"/>
    <property type="match status" value="1"/>
</dbReference>
<dbReference type="PROSITE" id="PS50053">
    <property type="entry name" value="UBIQUITIN_2"/>
    <property type="match status" value="2"/>
</dbReference>
<evidence type="ECO:0000313" key="4">
    <source>
        <dbReference type="Proteomes" id="UP000603453"/>
    </source>
</evidence>
<feature type="region of interest" description="Disordered" evidence="1">
    <location>
        <begin position="200"/>
        <end position="220"/>
    </location>
</feature>